<dbReference type="eggNOG" id="COG1733">
    <property type="taxonomic scope" value="Bacteria"/>
</dbReference>
<evidence type="ECO:0000313" key="6">
    <source>
        <dbReference type="Proteomes" id="UP000000692"/>
    </source>
</evidence>
<dbReference type="InterPro" id="IPR002577">
    <property type="entry name" value="HTH_HxlR"/>
</dbReference>
<accession>F9Y584</accession>
<evidence type="ECO:0000256" key="2">
    <source>
        <dbReference type="ARBA" id="ARBA00023125"/>
    </source>
</evidence>
<name>F9Y584_KETVW</name>
<gene>
    <name evidence="5" type="ordered locus">KVU_2050</name>
</gene>
<keyword evidence="2" id="KW-0238">DNA-binding</keyword>
<keyword evidence="6" id="KW-1185">Reference proteome</keyword>
<dbReference type="InterPro" id="IPR036390">
    <property type="entry name" value="WH_DNA-bd_sf"/>
</dbReference>
<organism evidence="5 6">
    <name type="scientific">Ketogulonicigenium vulgare (strain WSH-001)</name>
    <dbReference type="NCBI Taxonomy" id="759362"/>
    <lineage>
        <taxon>Bacteria</taxon>
        <taxon>Pseudomonadati</taxon>
        <taxon>Pseudomonadota</taxon>
        <taxon>Alphaproteobacteria</taxon>
        <taxon>Rhodobacterales</taxon>
        <taxon>Roseobacteraceae</taxon>
        <taxon>Ketogulonicigenium</taxon>
    </lineage>
</organism>
<reference evidence="5 6" key="1">
    <citation type="journal article" date="2011" name="J. Bacteriol.">
        <title>Complete genome sequence of the industrial strain Ketogulonicigenium vulgare WSH-001.</title>
        <authorList>
            <person name="Liu L."/>
            <person name="Li Y."/>
            <person name="Zhang J."/>
            <person name="Zhou Z."/>
            <person name="Liu J."/>
            <person name="Li X."/>
            <person name="Zhou J."/>
            <person name="Du G."/>
            <person name="Wang L."/>
            <person name="Chen J."/>
        </authorList>
    </citation>
    <scope>NUCLEOTIDE SEQUENCE [LARGE SCALE GENOMIC DNA]</scope>
    <source>
        <strain evidence="5 6">WSH-001</strain>
    </source>
</reference>
<dbReference type="Pfam" id="PF01638">
    <property type="entry name" value="HxlR"/>
    <property type="match status" value="1"/>
</dbReference>
<protein>
    <submittedName>
        <fullName evidence="5">Transcriptional regulator</fullName>
    </submittedName>
</protein>
<dbReference type="SUPFAM" id="SSF46785">
    <property type="entry name" value="Winged helix' DNA-binding domain"/>
    <property type="match status" value="1"/>
</dbReference>
<dbReference type="InterPro" id="IPR036388">
    <property type="entry name" value="WH-like_DNA-bd_sf"/>
</dbReference>
<evidence type="ECO:0000256" key="1">
    <source>
        <dbReference type="ARBA" id="ARBA00023015"/>
    </source>
</evidence>
<dbReference type="RefSeq" id="WP_013385269.1">
    <property type="nucleotide sequence ID" value="NC_017384.1"/>
</dbReference>
<dbReference type="Proteomes" id="UP000000692">
    <property type="component" value="Chromosome"/>
</dbReference>
<dbReference type="AlphaFoldDB" id="F9Y584"/>
<dbReference type="PROSITE" id="PS51118">
    <property type="entry name" value="HTH_HXLR"/>
    <property type="match status" value="1"/>
</dbReference>
<sequence length="133" mass="14921">MRADALRAELNDLPQPDPELEQLVVEIIGRVADKWTMLLIETLTERGACRFGELSRACTGISQKMLTQSLRAMERDGLVTRTVYPVVPPKVVYQLTDLGLGLSKAFCAVWIWAEENRAQITQSRADYAARQGE</sequence>
<evidence type="ECO:0000313" key="5">
    <source>
        <dbReference type="EMBL" id="AEM41889.1"/>
    </source>
</evidence>
<dbReference type="EMBL" id="CP002018">
    <property type="protein sequence ID" value="AEM41889.1"/>
    <property type="molecule type" value="Genomic_DNA"/>
</dbReference>
<dbReference type="PATRIC" id="fig|759362.5.peg.2127"/>
<evidence type="ECO:0000256" key="3">
    <source>
        <dbReference type="ARBA" id="ARBA00023163"/>
    </source>
</evidence>
<proteinExistence type="predicted"/>
<keyword evidence="1" id="KW-0805">Transcription regulation</keyword>
<dbReference type="HOGENOM" id="CLU_111585_2_1_5"/>
<dbReference type="PANTHER" id="PTHR33204">
    <property type="entry name" value="TRANSCRIPTIONAL REGULATOR, MARR FAMILY"/>
    <property type="match status" value="1"/>
</dbReference>
<keyword evidence="3" id="KW-0804">Transcription</keyword>
<dbReference type="Gene3D" id="1.10.10.10">
    <property type="entry name" value="Winged helix-like DNA-binding domain superfamily/Winged helix DNA-binding domain"/>
    <property type="match status" value="1"/>
</dbReference>
<feature type="domain" description="HTH hxlR-type" evidence="4">
    <location>
        <begin position="17"/>
        <end position="121"/>
    </location>
</feature>
<dbReference type="OrthoDB" id="9800350at2"/>
<dbReference type="KEGG" id="kvl:KVU_2050"/>
<evidence type="ECO:0000259" key="4">
    <source>
        <dbReference type="PROSITE" id="PS51118"/>
    </source>
</evidence>
<dbReference type="PANTHER" id="PTHR33204:SF39">
    <property type="entry name" value="TRANSCRIPTIONAL REGULATORY PROTEIN"/>
    <property type="match status" value="1"/>
</dbReference>
<dbReference type="GO" id="GO:0003677">
    <property type="term" value="F:DNA binding"/>
    <property type="evidence" value="ECO:0007669"/>
    <property type="project" value="UniProtKB-KW"/>
</dbReference>